<name>A0ABV6SKH5_AZOPA</name>
<proteinExistence type="predicted"/>
<evidence type="ECO:0000313" key="2">
    <source>
        <dbReference type="Proteomes" id="UP001589891"/>
    </source>
</evidence>
<protein>
    <submittedName>
        <fullName evidence="1">Uncharacterized protein</fullName>
    </submittedName>
</protein>
<accession>A0ABV6SKH5</accession>
<keyword evidence="2" id="KW-1185">Reference proteome</keyword>
<dbReference type="Proteomes" id="UP001589891">
    <property type="component" value="Unassembled WGS sequence"/>
</dbReference>
<comment type="caution">
    <text evidence="1">The sequence shown here is derived from an EMBL/GenBank/DDBJ whole genome shotgun (WGS) entry which is preliminary data.</text>
</comment>
<reference evidence="1 2" key="1">
    <citation type="submission" date="2024-09" db="EMBL/GenBank/DDBJ databases">
        <authorList>
            <person name="Sun Q."/>
            <person name="Mori K."/>
        </authorList>
    </citation>
    <scope>NUCLEOTIDE SEQUENCE [LARGE SCALE GENOMIC DNA]</scope>
    <source>
        <strain evidence="1 2">NCAIM B.01794</strain>
    </source>
</reference>
<sequence>MEKAIFIELKLEPKLAEALLLHLRQELRSAIQQQWHATRYLSVPETSRCGAILQDAPHLAAQKKTLGALKAALDRPRREASLSRFCTFPWKKLQRNEVDSASVDGFAHDASILAIHRG</sequence>
<dbReference type="EMBL" id="JBHLSS010000064">
    <property type="protein sequence ID" value="MFC0710016.1"/>
    <property type="molecule type" value="Genomic_DNA"/>
</dbReference>
<gene>
    <name evidence="1" type="ORF">ACFFGX_10740</name>
</gene>
<evidence type="ECO:0000313" key="1">
    <source>
        <dbReference type="EMBL" id="MFC0710016.1"/>
    </source>
</evidence>
<dbReference type="RefSeq" id="WP_376945584.1">
    <property type="nucleotide sequence ID" value="NZ_CP171449.1"/>
</dbReference>
<organism evidence="1 2">
    <name type="scientific">Azorhizophilus paspali</name>
    <name type="common">Azotobacter paspali</name>
    <dbReference type="NCBI Taxonomy" id="69963"/>
    <lineage>
        <taxon>Bacteria</taxon>
        <taxon>Pseudomonadati</taxon>
        <taxon>Pseudomonadota</taxon>
        <taxon>Gammaproteobacteria</taxon>
        <taxon>Pseudomonadales</taxon>
        <taxon>Pseudomonadaceae</taxon>
        <taxon>Azorhizophilus</taxon>
    </lineage>
</organism>